<evidence type="ECO:0000313" key="3">
    <source>
        <dbReference type="Proteomes" id="UP000000311"/>
    </source>
</evidence>
<dbReference type="OrthoDB" id="7553364at2759"/>
<dbReference type="InterPro" id="IPR006578">
    <property type="entry name" value="MADF-dom"/>
</dbReference>
<protein>
    <recommendedName>
        <fullName evidence="1">MADF domain-containing protein</fullName>
    </recommendedName>
</protein>
<dbReference type="EMBL" id="GL439042">
    <property type="protein sequence ID" value="EFN67915.1"/>
    <property type="molecule type" value="Genomic_DNA"/>
</dbReference>
<evidence type="ECO:0000259" key="1">
    <source>
        <dbReference type="Pfam" id="PF10545"/>
    </source>
</evidence>
<feature type="domain" description="MADF" evidence="1">
    <location>
        <begin position="5"/>
        <end position="42"/>
    </location>
</feature>
<feature type="non-terminal residue" evidence="2">
    <location>
        <position position="1"/>
    </location>
</feature>
<dbReference type="AlphaFoldDB" id="E2AF74"/>
<dbReference type="InParanoid" id="E2AF74"/>
<dbReference type="Pfam" id="PF10545">
    <property type="entry name" value="MADF_DNA_bdg"/>
    <property type="match status" value="1"/>
</dbReference>
<evidence type="ECO:0000313" key="2">
    <source>
        <dbReference type="EMBL" id="EFN67915.1"/>
    </source>
</evidence>
<reference evidence="2 3" key="1">
    <citation type="journal article" date="2010" name="Science">
        <title>Genomic comparison of the ants Camponotus floridanus and Harpegnathos saltator.</title>
        <authorList>
            <person name="Bonasio R."/>
            <person name="Zhang G."/>
            <person name="Ye C."/>
            <person name="Mutti N.S."/>
            <person name="Fang X."/>
            <person name="Qin N."/>
            <person name="Donahue G."/>
            <person name="Yang P."/>
            <person name="Li Q."/>
            <person name="Li C."/>
            <person name="Zhang P."/>
            <person name="Huang Z."/>
            <person name="Berger S.L."/>
            <person name="Reinberg D."/>
            <person name="Wang J."/>
            <person name="Liebig J."/>
        </authorList>
    </citation>
    <scope>NUCLEOTIDE SEQUENCE [LARGE SCALE GENOMIC DNA]</scope>
    <source>
        <strain evidence="3">C129</strain>
    </source>
</reference>
<sequence length="43" mass="5057">IDEDLISAVKGRPALYDYRISVKERGRKQKDCLWQEISEYLNG</sequence>
<gene>
    <name evidence="2" type="ORF">EAG_04453</name>
</gene>
<accession>E2AF74</accession>
<dbReference type="Proteomes" id="UP000000311">
    <property type="component" value="Unassembled WGS sequence"/>
</dbReference>
<organism evidence="3">
    <name type="scientific">Camponotus floridanus</name>
    <name type="common">Florida carpenter ant</name>
    <dbReference type="NCBI Taxonomy" id="104421"/>
    <lineage>
        <taxon>Eukaryota</taxon>
        <taxon>Metazoa</taxon>
        <taxon>Ecdysozoa</taxon>
        <taxon>Arthropoda</taxon>
        <taxon>Hexapoda</taxon>
        <taxon>Insecta</taxon>
        <taxon>Pterygota</taxon>
        <taxon>Neoptera</taxon>
        <taxon>Endopterygota</taxon>
        <taxon>Hymenoptera</taxon>
        <taxon>Apocrita</taxon>
        <taxon>Aculeata</taxon>
        <taxon>Formicoidea</taxon>
        <taxon>Formicidae</taxon>
        <taxon>Formicinae</taxon>
        <taxon>Camponotus</taxon>
    </lineage>
</organism>
<name>E2AF74_CAMFO</name>
<feature type="non-terminal residue" evidence="2">
    <location>
        <position position="43"/>
    </location>
</feature>
<keyword evidence="3" id="KW-1185">Reference proteome</keyword>
<proteinExistence type="predicted"/>